<sequence length="257" mass="28316">MVLLVGMFASTTTLFTTILVLCLQLLVQPCVAFIEIPGGICGSDYQDGSYVGCDTGRCCSDTGYCGNDRYHCVTNCWMQCHDVDGGVSSSGQRLHNISTTMNVVNATYNQYYDPAGTKKKKTIIISGWEEDDKLVNASSSSSSSWCATSLSSIPPARRNKYALAAFRRPRNRTVTATTTTASRSSYCGQCLKLTNLETGGEAKVRVVHERSVEGLELDRETFNKLRTYDDHGNNGGEDDDYHGDHLVLKYQFENCED</sequence>
<evidence type="ECO:0000256" key="1">
    <source>
        <dbReference type="ARBA" id="ARBA00022669"/>
    </source>
</evidence>
<evidence type="ECO:0000313" key="7">
    <source>
        <dbReference type="Proteomes" id="UP001497516"/>
    </source>
</evidence>
<keyword evidence="3" id="KW-0732">Signal</keyword>
<feature type="chain" id="PRO_5044714332" description="Barwin domain-containing protein" evidence="3">
    <location>
        <begin position="33"/>
        <end position="257"/>
    </location>
</feature>
<dbReference type="PROSITE" id="PS51174">
    <property type="entry name" value="BARWIN_3"/>
    <property type="match status" value="1"/>
</dbReference>
<dbReference type="PANTHER" id="PTHR46351">
    <property type="entry name" value="WOUND-INDUCED PROTEIN WIN2"/>
    <property type="match status" value="1"/>
</dbReference>
<dbReference type="SUPFAM" id="SSF57016">
    <property type="entry name" value="Plant lectins/antimicrobial peptides"/>
    <property type="match status" value="1"/>
</dbReference>
<dbReference type="SUPFAM" id="SSF50685">
    <property type="entry name" value="Barwin-like endoglucanases"/>
    <property type="match status" value="1"/>
</dbReference>
<dbReference type="EMBL" id="OZ034822">
    <property type="protein sequence ID" value="CAL1414168.1"/>
    <property type="molecule type" value="Genomic_DNA"/>
</dbReference>
<keyword evidence="7" id="KW-1185">Reference proteome</keyword>
<dbReference type="CDD" id="cd00035">
    <property type="entry name" value="ChtBD1"/>
    <property type="match status" value="1"/>
</dbReference>
<dbReference type="Gene3D" id="2.40.40.10">
    <property type="entry name" value="RlpA-like domain"/>
    <property type="match status" value="1"/>
</dbReference>
<keyword evidence="1" id="KW-0147">Chitin-binding</keyword>
<organism evidence="5 7">
    <name type="scientific">Linum trigynum</name>
    <dbReference type="NCBI Taxonomy" id="586398"/>
    <lineage>
        <taxon>Eukaryota</taxon>
        <taxon>Viridiplantae</taxon>
        <taxon>Streptophyta</taxon>
        <taxon>Embryophyta</taxon>
        <taxon>Tracheophyta</taxon>
        <taxon>Spermatophyta</taxon>
        <taxon>Magnoliopsida</taxon>
        <taxon>eudicotyledons</taxon>
        <taxon>Gunneridae</taxon>
        <taxon>Pentapetalae</taxon>
        <taxon>rosids</taxon>
        <taxon>fabids</taxon>
        <taxon>Malpighiales</taxon>
        <taxon>Linaceae</taxon>
        <taxon>Linum</taxon>
    </lineage>
</organism>
<protein>
    <recommendedName>
        <fullName evidence="4">Barwin domain-containing protein</fullName>
    </recommendedName>
</protein>
<dbReference type="PANTHER" id="PTHR46351:SF3">
    <property type="entry name" value="WOUND-INDUCED PROTEIN WIN2"/>
    <property type="match status" value="1"/>
</dbReference>
<dbReference type="GO" id="GO:0004540">
    <property type="term" value="F:RNA nuclease activity"/>
    <property type="evidence" value="ECO:0007669"/>
    <property type="project" value="InterPro"/>
</dbReference>
<evidence type="ECO:0000313" key="5">
    <source>
        <dbReference type="EMBL" id="CAL1414168.1"/>
    </source>
</evidence>
<dbReference type="InterPro" id="IPR036908">
    <property type="entry name" value="RlpA-like_sf"/>
</dbReference>
<accession>A0AAV2GTP7</accession>
<name>A0AAV2GTP7_9ROSI</name>
<reference evidence="5 7" key="1">
    <citation type="submission" date="2024-04" db="EMBL/GenBank/DDBJ databases">
        <authorList>
            <person name="Fracassetti M."/>
        </authorList>
    </citation>
    <scope>NUCLEOTIDE SEQUENCE [LARGE SCALE GENOMIC DNA]</scope>
</reference>
<evidence type="ECO:0000256" key="3">
    <source>
        <dbReference type="SAM" id="SignalP"/>
    </source>
</evidence>
<dbReference type="GO" id="GO:0050832">
    <property type="term" value="P:defense response to fungus"/>
    <property type="evidence" value="ECO:0007669"/>
    <property type="project" value="InterPro"/>
</dbReference>
<evidence type="ECO:0000259" key="4">
    <source>
        <dbReference type="PROSITE" id="PS51174"/>
    </source>
</evidence>
<dbReference type="InterPro" id="IPR001153">
    <property type="entry name" value="Barwin_dom"/>
</dbReference>
<dbReference type="InterPro" id="IPR044301">
    <property type="entry name" value="PR4"/>
</dbReference>
<dbReference type="EMBL" id="OZ034822">
    <property type="protein sequence ID" value="CAL1414173.1"/>
    <property type="molecule type" value="Genomic_DNA"/>
</dbReference>
<evidence type="ECO:0000256" key="2">
    <source>
        <dbReference type="ARBA" id="ARBA00023157"/>
    </source>
</evidence>
<gene>
    <name evidence="5" type="ORF">LTRI10_LOCUS53345</name>
    <name evidence="6" type="ORF">LTRI10_LOCUS53349</name>
</gene>
<dbReference type="AlphaFoldDB" id="A0AAV2GTP7"/>
<evidence type="ECO:0000313" key="6">
    <source>
        <dbReference type="EMBL" id="CAL1414173.1"/>
    </source>
</evidence>
<dbReference type="GO" id="GO:0008061">
    <property type="term" value="F:chitin binding"/>
    <property type="evidence" value="ECO:0007669"/>
    <property type="project" value="UniProtKB-KW"/>
</dbReference>
<proteinExistence type="predicted"/>
<dbReference type="GO" id="GO:0042742">
    <property type="term" value="P:defense response to bacterium"/>
    <property type="evidence" value="ECO:0007669"/>
    <property type="project" value="InterPro"/>
</dbReference>
<dbReference type="Proteomes" id="UP001497516">
    <property type="component" value="Chromosome 9"/>
</dbReference>
<feature type="signal peptide" evidence="3">
    <location>
        <begin position="1"/>
        <end position="32"/>
    </location>
</feature>
<dbReference type="InterPro" id="IPR036861">
    <property type="entry name" value="Endochitinase-like_sf"/>
</dbReference>
<keyword evidence="2" id="KW-1015">Disulfide bond</keyword>
<feature type="domain" description="Barwin" evidence="4">
    <location>
        <begin position="187"/>
        <end position="257"/>
    </location>
</feature>
<dbReference type="Pfam" id="PF00967">
    <property type="entry name" value="Barwin"/>
    <property type="match status" value="1"/>
</dbReference>